<comment type="similarity">
    <text evidence="1">Belongs to the UPF0065 (bug) family.</text>
</comment>
<dbReference type="Proteomes" id="UP000721236">
    <property type="component" value="Unassembled WGS sequence"/>
</dbReference>
<evidence type="ECO:0008006" key="5">
    <source>
        <dbReference type="Google" id="ProtNLM"/>
    </source>
</evidence>
<dbReference type="CDD" id="cd07012">
    <property type="entry name" value="PBP2_Bug_TTT"/>
    <property type="match status" value="1"/>
</dbReference>
<dbReference type="EMBL" id="CAJZAH010000001">
    <property type="protein sequence ID" value="CAG9167113.1"/>
    <property type="molecule type" value="Genomic_DNA"/>
</dbReference>
<dbReference type="RefSeq" id="WP_224039616.1">
    <property type="nucleotide sequence ID" value="NZ_CAJZAH010000001.1"/>
</dbReference>
<keyword evidence="4" id="KW-1185">Reference proteome</keyword>
<dbReference type="InterPro" id="IPR005064">
    <property type="entry name" value="BUG"/>
</dbReference>
<feature type="signal peptide" evidence="2">
    <location>
        <begin position="1"/>
        <end position="27"/>
    </location>
</feature>
<evidence type="ECO:0000313" key="4">
    <source>
        <dbReference type="Proteomes" id="UP000721236"/>
    </source>
</evidence>
<dbReference type="Gene3D" id="3.40.190.150">
    <property type="entry name" value="Bordetella uptake gene, domain 1"/>
    <property type="match status" value="1"/>
</dbReference>
<reference evidence="3 4" key="1">
    <citation type="submission" date="2021-08" db="EMBL/GenBank/DDBJ databases">
        <authorList>
            <person name="Peeters C."/>
        </authorList>
    </citation>
    <scope>NUCLEOTIDE SEQUENCE [LARGE SCALE GENOMIC DNA]</scope>
    <source>
        <strain evidence="3 4">LMG 21510</strain>
    </source>
</reference>
<dbReference type="PANTHER" id="PTHR42928">
    <property type="entry name" value="TRICARBOXYLATE-BINDING PROTEIN"/>
    <property type="match status" value="1"/>
</dbReference>
<dbReference type="Gene3D" id="3.40.190.10">
    <property type="entry name" value="Periplasmic binding protein-like II"/>
    <property type="match status" value="1"/>
</dbReference>
<proteinExistence type="inferred from homology"/>
<keyword evidence="2" id="KW-0732">Signal</keyword>
<dbReference type="PIRSF" id="PIRSF017082">
    <property type="entry name" value="YflP"/>
    <property type="match status" value="1"/>
</dbReference>
<dbReference type="PANTHER" id="PTHR42928:SF5">
    <property type="entry name" value="BLR1237 PROTEIN"/>
    <property type="match status" value="1"/>
</dbReference>
<dbReference type="Pfam" id="PF03401">
    <property type="entry name" value="TctC"/>
    <property type="match status" value="1"/>
</dbReference>
<evidence type="ECO:0000313" key="3">
    <source>
        <dbReference type="EMBL" id="CAG9167113.1"/>
    </source>
</evidence>
<dbReference type="SUPFAM" id="SSF53850">
    <property type="entry name" value="Periplasmic binding protein-like II"/>
    <property type="match status" value="1"/>
</dbReference>
<evidence type="ECO:0000256" key="1">
    <source>
        <dbReference type="ARBA" id="ARBA00006987"/>
    </source>
</evidence>
<sequence length="329" mass="34452">MRLTHAFRAAAAGAAVALAFAGNAAHADTYPARPVKFLVGFAPGSSIDLVARIVATHLNGKLGQPVVVENRPGSNGMIAAAALANAEPDGHTVLISNSSTITVNPLLYQQMRYDVQRDFAPVSLIVSVPFILTTNPESEKTRAVNSVADLMKLARSKPDGLSYGSAGAGNLTQLSFELLNTMAGVKMVHVPYKGSAAAQIGLLGKEVDAAFDNPAAMPQIKAGKLRAIAVSSAQRWPDLPNVPSVAEQGYAGYDISFWVGAFVPAKTPPATVKALHEAILAAGEDPATKALLRQQGNILLLGPQPFAAKIKAETAQYAEIIKRSGIRLD</sequence>
<accession>A0ABM8WI94</accession>
<dbReference type="InterPro" id="IPR042100">
    <property type="entry name" value="Bug_dom1"/>
</dbReference>
<evidence type="ECO:0000256" key="2">
    <source>
        <dbReference type="SAM" id="SignalP"/>
    </source>
</evidence>
<gene>
    <name evidence="3" type="ORF">LMG21510_00656</name>
</gene>
<feature type="chain" id="PRO_5045193169" description="Tripartite tricarboxylate transporter substrate binding protein" evidence="2">
    <location>
        <begin position="28"/>
        <end position="329"/>
    </location>
</feature>
<name>A0ABM8WI94_9BURK</name>
<organism evidence="3 4">
    <name type="scientific">Cupriavidus respiraculi</name>
    <dbReference type="NCBI Taxonomy" id="195930"/>
    <lineage>
        <taxon>Bacteria</taxon>
        <taxon>Pseudomonadati</taxon>
        <taxon>Pseudomonadota</taxon>
        <taxon>Betaproteobacteria</taxon>
        <taxon>Burkholderiales</taxon>
        <taxon>Burkholderiaceae</taxon>
        <taxon>Cupriavidus</taxon>
    </lineage>
</organism>
<protein>
    <recommendedName>
        <fullName evidence="5">Tripartite tricarboxylate transporter substrate binding protein</fullName>
    </recommendedName>
</protein>
<comment type="caution">
    <text evidence="3">The sequence shown here is derived from an EMBL/GenBank/DDBJ whole genome shotgun (WGS) entry which is preliminary data.</text>
</comment>